<gene>
    <name evidence="3" type="ORF">GCM10009839_87070</name>
</gene>
<sequence>MHEDDIGKMLAAAAPETVPAVPDLHHRARAMGRRKRTYRNVLTAGGTAVAVTGVVGAALLFGTGSRTADGAGVNAAAGKAAASPTSPTGTAGTSAGTGAVKPGTGAVGPEQEGPATSLPAAAVDQVAQRVAELLPSGYTVKSAHGSHLGPKAEIEIQVADPTGASVGLMLEILPDDAKTSACPYQDCATGHALLRGHTVDWSYIALPTNPTPGSPNQGSPSPDPGTTATGKPANLGAPFGALNVLDPVDHFRIEVRNPAQALPKLLTQDQIKHIGLDDALAATLLSVLS</sequence>
<keyword evidence="2" id="KW-1133">Transmembrane helix</keyword>
<comment type="caution">
    <text evidence="3">The sequence shown here is derived from an EMBL/GenBank/DDBJ whole genome shotgun (WGS) entry which is preliminary data.</text>
</comment>
<evidence type="ECO:0000256" key="2">
    <source>
        <dbReference type="SAM" id="Phobius"/>
    </source>
</evidence>
<keyword evidence="4" id="KW-1185">Reference proteome</keyword>
<feature type="region of interest" description="Disordered" evidence="1">
    <location>
        <begin position="205"/>
        <end position="233"/>
    </location>
</feature>
<feature type="compositionally biased region" description="Low complexity" evidence="1">
    <location>
        <begin position="79"/>
        <end position="99"/>
    </location>
</feature>
<dbReference type="RefSeq" id="WP_344671630.1">
    <property type="nucleotide sequence ID" value="NZ_BAAAQN010000087.1"/>
</dbReference>
<feature type="region of interest" description="Disordered" evidence="1">
    <location>
        <begin position="79"/>
        <end position="117"/>
    </location>
</feature>
<reference evidence="4" key="1">
    <citation type="journal article" date="2019" name="Int. J. Syst. Evol. Microbiol.">
        <title>The Global Catalogue of Microorganisms (GCM) 10K type strain sequencing project: providing services to taxonomists for standard genome sequencing and annotation.</title>
        <authorList>
            <consortium name="The Broad Institute Genomics Platform"/>
            <consortium name="The Broad Institute Genome Sequencing Center for Infectious Disease"/>
            <person name="Wu L."/>
            <person name="Ma J."/>
        </authorList>
    </citation>
    <scope>NUCLEOTIDE SEQUENCE [LARGE SCALE GENOMIC DNA]</scope>
    <source>
        <strain evidence="4">JCM 16014</strain>
    </source>
</reference>
<keyword evidence="2" id="KW-0812">Transmembrane</keyword>
<organism evidence="3 4">
    <name type="scientific">Catenulispora yoronensis</name>
    <dbReference type="NCBI Taxonomy" id="450799"/>
    <lineage>
        <taxon>Bacteria</taxon>
        <taxon>Bacillati</taxon>
        <taxon>Actinomycetota</taxon>
        <taxon>Actinomycetes</taxon>
        <taxon>Catenulisporales</taxon>
        <taxon>Catenulisporaceae</taxon>
        <taxon>Catenulispora</taxon>
    </lineage>
</organism>
<evidence type="ECO:0000256" key="1">
    <source>
        <dbReference type="SAM" id="MobiDB-lite"/>
    </source>
</evidence>
<name>A0ABP5H6G1_9ACTN</name>
<dbReference type="EMBL" id="BAAAQN010000087">
    <property type="protein sequence ID" value="GAA2062482.1"/>
    <property type="molecule type" value="Genomic_DNA"/>
</dbReference>
<dbReference type="Proteomes" id="UP001500751">
    <property type="component" value="Unassembled WGS sequence"/>
</dbReference>
<keyword evidence="2" id="KW-0472">Membrane</keyword>
<protein>
    <submittedName>
        <fullName evidence="3">Uncharacterized protein</fullName>
    </submittedName>
</protein>
<accession>A0ABP5H6G1</accession>
<feature type="compositionally biased region" description="Polar residues" evidence="1">
    <location>
        <begin position="214"/>
        <end position="229"/>
    </location>
</feature>
<proteinExistence type="predicted"/>
<evidence type="ECO:0000313" key="3">
    <source>
        <dbReference type="EMBL" id="GAA2062482.1"/>
    </source>
</evidence>
<feature type="transmembrane region" description="Helical" evidence="2">
    <location>
        <begin position="41"/>
        <end position="61"/>
    </location>
</feature>
<evidence type="ECO:0000313" key="4">
    <source>
        <dbReference type="Proteomes" id="UP001500751"/>
    </source>
</evidence>